<comment type="similarity">
    <text evidence="7">Belongs to the glycosyltransferase 87 family.</text>
</comment>
<comment type="subcellular location">
    <subcellularLocation>
        <location evidence="1">Cell membrane</location>
        <topology evidence="1">Multi-pass membrane protein</topology>
    </subcellularLocation>
</comment>
<dbReference type="RefSeq" id="WP_411931140.1">
    <property type="nucleotide sequence ID" value="NZ_BAAABQ010000022.1"/>
</dbReference>
<feature type="transmembrane region" description="Helical" evidence="9">
    <location>
        <begin position="298"/>
        <end position="319"/>
    </location>
</feature>
<feature type="transmembrane region" description="Helical" evidence="9">
    <location>
        <begin position="224"/>
        <end position="255"/>
    </location>
</feature>
<feature type="compositionally biased region" description="Polar residues" evidence="8">
    <location>
        <begin position="17"/>
        <end position="29"/>
    </location>
</feature>
<accession>A0ABR6BRR4</accession>
<protein>
    <submittedName>
        <fullName evidence="10">Membrane protein</fullName>
    </submittedName>
</protein>
<evidence type="ECO:0000256" key="2">
    <source>
        <dbReference type="ARBA" id="ARBA00022475"/>
    </source>
</evidence>
<evidence type="ECO:0000313" key="10">
    <source>
        <dbReference type="EMBL" id="MBA8929331.1"/>
    </source>
</evidence>
<feature type="transmembrane region" description="Helical" evidence="9">
    <location>
        <begin position="65"/>
        <end position="86"/>
    </location>
</feature>
<evidence type="ECO:0000256" key="1">
    <source>
        <dbReference type="ARBA" id="ARBA00004651"/>
    </source>
</evidence>
<feature type="transmembrane region" description="Helical" evidence="9">
    <location>
        <begin position="434"/>
        <end position="453"/>
    </location>
</feature>
<sequence length="530" mass="59019">MSTEPEVDQPQVKRVQPTGTAPTEDTASLSPDERVAPTWTESLARQLSRPFGGPLGRHASVGRQWFWTSARVILLLAVVTLALGWLQKSPCVQTFRDDKGVLQLDWSGNRQYVAMCYSDIIPLYTAERLDQPQTFPYKTSWVDNQGKPDEHVRYMEYPVLTGLFQWFNARLAQSYVTLASSGWLPSGMTVVVYFDFIAFWLALAWLAVVWAVMRMARRRVWDTALVAISPLVIIQGFTNFDTIAVAFATCGMLAWARKKPVLAGVLLGLGGAAKLYPLFLLGPLLLLCWRSGKLRHGLSATAAAVITWVAVNLPIYLLYPAGWREFFRLNTERGVDPDSLYNVVQYFTGWAGFDGALAANQVPTVLNTVSAALFVLCCVGIGWVAMSAPTRPRLPQLCLLVVSAFLLTNKVWSPQYSLWLVPLAVLAVPRWKPLLAWMTIDALVWVPRMFFYLGTDKKGLPADPFLGTVVLRDLAVLGLCLLVLREIYRPELDLVRRTGDDDPCGGFLDGARDRVVFGRQRARLTTASVS</sequence>
<feature type="region of interest" description="Disordered" evidence="8">
    <location>
        <begin position="1"/>
        <end position="35"/>
    </location>
</feature>
<evidence type="ECO:0000256" key="7">
    <source>
        <dbReference type="ARBA" id="ARBA00024033"/>
    </source>
</evidence>
<comment type="caution">
    <text evidence="10">The sequence shown here is derived from an EMBL/GenBank/DDBJ whole genome shotgun (WGS) entry which is preliminary data.</text>
</comment>
<dbReference type="PIRSF" id="PIRSF010361">
    <property type="entry name" value="UCP010361"/>
    <property type="match status" value="1"/>
</dbReference>
<name>A0ABR6BRR4_9PSEU</name>
<evidence type="ECO:0000256" key="3">
    <source>
        <dbReference type="ARBA" id="ARBA00022679"/>
    </source>
</evidence>
<reference evidence="10 11" key="1">
    <citation type="submission" date="2020-08" db="EMBL/GenBank/DDBJ databases">
        <title>Genomic Encyclopedia of Archaeal and Bacterial Type Strains, Phase II (KMG-II): from individual species to whole genera.</title>
        <authorList>
            <person name="Goeker M."/>
        </authorList>
    </citation>
    <scope>NUCLEOTIDE SEQUENCE [LARGE SCALE GENOMIC DNA]</scope>
    <source>
        <strain evidence="10 11">DSM 43850</strain>
    </source>
</reference>
<keyword evidence="6 9" id="KW-0472">Membrane</keyword>
<dbReference type="EMBL" id="JACJID010000005">
    <property type="protein sequence ID" value="MBA8929331.1"/>
    <property type="molecule type" value="Genomic_DNA"/>
</dbReference>
<evidence type="ECO:0000313" key="11">
    <source>
        <dbReference type="Proteomes" id="UP000517916"/>
    </source>
</evidence>
<feature type="transmembrane region" description="Helical" evidence="9">
    <location>
        <begin position="261"/>
        <end position="286"/>
    </location>
</feature>
<feature type="transmembrane region" description="Helical" evidence="9">
    <location>
        <begin position="365"/>
        <end position="385"/>
    </location>
</feature>
<evidence type="ECO:0000256" key="8">
    <source>
        <dbReference type="SAM" id="MobiDB-lite"/>
    </source>
</evidence>
<dbReference type="Pfam" id="PF09594">
    <property type="entry name" value="GT87"/>
    <property type="match status" value="1"/>
</dbReference>
<keyword evidence="2" id="KW-1003">Cell membrane</keyword>
<feature type="transmembrane region" description="Helical" evidence="9">
    <location>
        <begin position="190"/>
        <end position="212"/>
    </location>
</feature>
<evidence type="ECO:0000256" key="5">
    <source>
        <dbReference type="ARBA" id="ARBA00022989"/>
    </source>
</evidence>
<keyword evidence="5 9" id="KW-1133">Transmembrane helix</keyword>
<evidence type="ECO:0000256" key="9">
    <source>
        <dbReference type="SAM" id="Phobius"/>
    </source>
</evidence>
<dbReference type="Proteomes" id="UP000517916">
    <property type="component" value="Unassembled WGS sequence"/>
</dbReference>
<dbReference type="InterPro" id="IPR016570">
    <property type="entry name" value="UCP010361"/>
</dbReference>
<dbReference type="InterPro" id="IPR018584">
    <property type="entry name" value="GT87"/>
</dbReference>
<organism evidence="10 11">
    <name type="scientific">Kutzneria viridogrisea</name>
    <dbReference type="NCBI Taxonomy" id="47990"/>
    <lineage>
        <taxon>Bacteria</taxon>
        <taxon>Bacillati</taxon>
        <taxon>Actinomycetota</taxon>
        <taxon>Actinomycetes</taxon>
        <taxon>Pseudonocardiales</taxon>
        <taxon>Pseudonocardiaceae</taxon>
        <taxon>Kutzneria</taxon>
    </lineage>
</organism>
<gene>
    <name evidence="10" type="ORF">BC739_006549</name>
</gene>
<keyword evidence="4 9" id="KW-0812">Transmembrane</keyword>
<keyword evidence="11" id="KW-1185">Reference proteome</keyword>
<feature type="transmembrane region" description="Helical" evidence="9">
    <location>
        <begin position="397"/>
        <end position="414"/>
    </location>
</feature>
<evidence type="ECO:0000256" key="4">
    <source>
        <dbReference type="ARBA" id="ARBA00022692"/>
    </source>
</evidence>
<proteinExistence type="inferred from homology"/>
<evidence type="ECO:0000256" key="6">
    <source>
        <dbReference type="ARBA" id="ARBA00023136"/>
    </source>
</evidence>
<keyword evidence="3" id="KW-0808">Transferase</keyword>